<dbReference type="InterPro" id="IPR008389">
    <property type="entry name" value="ATPase_V0-cplx_e1/e2_su"/>
</dbReference>
<dbReference type="PANTHER" id="PTHR12263">
    <property type="entry name" value="VACUOLAR ATP SYNTHASE SUBUNIT H"/>
    <property type="match status" value="1"/>
</dbReference>
<evidence type="ECO:0000256" key="4">
    <source>
        <dbReference type="ARBA" id="ARBA00022692"/>
    </source>
</evidence>
<accession>A0A8C0TA74</accession>
<evidence type="ECO:0000256" key="3">
    <source>
        <dbReference type="ARBA" id="ARBA00022448"/>
    </source>
</evidence>
<evidence type="ECO:0000256" key="2">
    <source>
        <dbReference type="ARBA" id="ARBA00008328"/>
    </source>
</evidence>
<evidence type="ECO:0000313" key="12">
    <source>
        <dbReference type="Ensembl" id="ENSCAFP00040031707.1"/>
    </source>
</evidence>
<feature type="transmembrane region" description="Helical" evidence="9">
    <location>
        <begin position="114"/>
        <end position="134"/>
    </location>
</feature>
<dbReference type="PANTHER" id="PTHR12263:SF5">
    <property type="entry name" value="V-TYPE PROTON ATPASE SUBUNIT E 1"/>
    <property type="match status" value="1"/>
</dbReference>
<dbReference type="Pfam" id="PF05493">
    <property type="entry name" value="ATP_synt_H"/>
    <property type="match status" value="1"/>
</dbReference>
<comment type="similarity">
    <text evidence="2">Belongs to the V-ATPase e1/e2 subunit family.</text>
</comment>
<organism evidence="12 14">
    <name type="scientific">Canis lupus familiaris</name>
    <name type="common">Dog</name>
    <name type="synonym">Canis familiaris</name>
    <dbReference type="NCBI Taxonomy" id="9615"/>
    <lineage>
        <taxon>Eukaryota</taxon>
        <taxon>Metazoa</taxon>
        <taxon>Chordata</taxon>
        <taxon>Craniata</taxon>
        <taxon>Vertebrata</taxon>
        <taxon>Euteleostomi</taxon>
        <taxon>Mammalia</taxon>
        <taxon>Eutheria</taxon>
        <taxon>Laurasiatheria</taxon>
        <taxon>Carnivora</taxon>
        <taxon>Caniformia</taxon>
        <taxon>Canidae</taxon>
        <taxon>Canis</taxon>
    </lineage>
</organism>
<reference evidence="11" key="3">
    <citation type="submission" date="2019-03" db="EMBL/GenBank/DDBJ databases">
        <authorList>
            <person name="Warren W.C."/>
            <person name="Johnson G.S."/>
        </authorList>
    </citation>
    <scope>NUCLEOTIDE SEQUENCE [LARGE SCALE GENOMIC DNA]</scope>
    <source>
        <strain evidence="11">Basenji</strain>
    </source>
</reference>
<evidence type="ECO:0000313" key="13">
    <source>
        <dbReference type="Proteomes" id="UP000002254"/>
    </source>
</evidence>
<sequence length="147" mass="16863">MICCKELAYVIVGADKSETWKGRLGWKPFFFLTFHLLLRKVCEKYRLEILEQETLWPGVDTSGWDQCEVVEQGLVPLVATVAYNSLAVPPIVMSMFWGFVSVCVPWFIPKGPNWGVIITTLVTCYICCYLFGWLQFWPNSTLSLDHS</sequence>
<evidence type="ECO:0000313" key="10">
    <source>
        <dbReference type="Ensembl" id="ENSCAFP00000056427.1"/>
    </source>
</evidence>
<keyword evidence="5" id="KW-0375">Hydrogen ion transport</keyword>
<evidence type="ECO:0000256" key="6">
    <source>
        <dbReference type="ARBA" id="ARBA00022989"/>
    </source>
</evidence>
<dbReference type="AlphaFoldDB" id="A0A8C0TA74"/>
<evidence type="ECO:0000256" key="8">
    <source>
        <dbReference type="ARBA" id="ARBA00023136"/>
    </source>
</evidence>
<dbReference type="Ensembl" id="ENSCAFT00040036415.1">
    <property type="protein sequence ID" value="ENSCAFP00040031707.1"/>
    <property type="gene ID" value="ENSCAFG00040019704.1"/>
</dbReference>
<name>A0A8C0TA74_CANLF</name>
<dbReference type="Ensembl" id="ENSCAFT00030035004.1">
    <property type="protein sequence ID" value="ENSCAFP00030030523.1"/>
    <property type="gene ID" value="ENSCAFG00030019041.1"/>
</dbReference>
<reference evidence="12" key="2">
    <citation type="submission" date="2018-10" db="EMBL/GenBank/DDBJ databases">
        <title>De novo assembly of a Great Dane genome.</title>
        <authorList>
            <person name="Kidd J.M."/>
            <person name="Pendleton A.L."/>
            <person name="Shen F."/>
            <person name="Emery S."/>
        </authorList>
    </citation>
    <scope>NUCLEOTIDE SEQUENCE [LARGE SCALE GENOMIC DNA]</scope>
    <source>
        <strain evidence="12">Great Dane</strain>
    </source>
</reference>
<keyword evidence="8 9" id="KW-0472">Membrane</keyword>
<keyword evidence="4 9" id="KW-0812">Transmembrane</keyword>
<evidence type="ECO:0000313" key="14">
    <source>
        <dbReference type="Proteomes" id="UP000694542"/>
    </source>
</evidence>
<keyword evidence="6 9" id="KW-1133">Transmembrane helix</keyword>
<dbReference type="Proteomes" id="UP000002254">
    <property type="component" value="Chromosome 9"/>
</dbReference>
<evidence type="ECO:0000256" key="1">
    <source>
        <dbReference type="ARBA" id="ARBA00004141"/>
    </source>
</evidence>
<dbReference type="Proteomes" id="UP000694542">
    <property type="component" value="Chromosome 9"/>
</dbReference>
<dbReference type="Proteomes" id="UP000694429">
    <property type="component" value="Chromosome 9"/>
</dbReference>
<evidence type="ECO:0000256" key="5">
    <source>
        <dbReference type="ARBA" id="ARBA00022781"/>
    </source>
</evidence>
<keyword evidence="3" id="KW-0813">Transport</keyword>
<feature type="transmembrane region" description="Helical" evidence="9">
    <location>
        <begin position="86"/>
        <end position="108"/>
    </location>
</feature>
<dbReference type="Ensembl" id="ENSCAFT00000083441.2">
    <property type="protein sequence ID" value="ENSCAFP00000056427.1"/>
    <property type="gene ID" value="ENSCAFG00000043505.2"/>
</dbReference>
<comment type="subcellular location">
    <subcellularLocation>
        <location evidence="1">Membrane</location>
        <topology evidence="1">Multi-pass membrane protein</topology>
    </subcellularLocation>
</comment>
<keyword evidence="7" id="KW-0406">Ion transport</keyword>
<evidence type="ECO:0000256" key="7">
    <source>
        <dbReference type="ARBA" id="ARBA00023065"/>
    </source>
</evidence>
<reference evidence="12" key="4">
    <citation type="submission" date="2025-05" db="UniProtKB">
        <authorList>
            <consortium name="Ensembl"/>
        </authorList>
    </citation>
    <scope>IDENTIFICATION</scope>
</reference>
<proteinExistence type="inferred from homology"/>
<dbReference type="OrthoDB" id="1508846at2759"/>
<dbReference type="GO" id="GO:0046961">
    <property type="term" value="F:proton-transporting ATPase activity, rotational mechanism"/>
    <property type="evidence" value="ECO:0007669"/>
    <property type="project" value="InterPro"/>
</dbReference>
<evidence type="ECO:0000256" key="9">
    <source>
        <dbReference type="SAM" id="Phobius"/>
    </source>
</evidence>
<dbReference type="GO" id="GO:0033179">
    <property type="term" value="C:proton-transporting V-type ATPase, V0 domain"/>
    <property type="evidence" value="ECO:0007669"/>
    <property type="project" value="InterPro"/>
</dbReference>
<evidence type="ECO:0000313" key="11">
    <source>
        <dbReference type="Ensembl" id="ENSCAFP00030030523.1"/>
    </source>
</evidence>
<reference evidence="10 13" key="1">
    <citation type="journal article" date="2005" name="Nature">
        <title>Genome sequence, comparative analysis and haplotype structure of the domestic dog.</title>
        <authorList>
            <consortium name="Broad Sequencing Platform"/>
            <person name="Lindblad-Toh K."/>
            <person name="Wade C.M."/>
            <person name="Mikkelsen T.S."/>
            <person name="Karlsson E.K."/>
            <person name="Jaffe D.B."/>
            <person name="Kamal M."/>
            <person name="Clamp M."/>
            <person name="Chang J.L."/>
            <person name="Kulbokas E.J. III"/>
            <person name="Zody M.C."/>
            <person name="Mauceli E."/>
            <person name="Xie X."/>
            <person name="Breen M."/>
            <person name="Wayne R.K."/>
            <person name="Ostrander E.A."/>
            <person name="Ponting C.P."/>
            <person name="Galibert F."/>
            <person name="Smith D.R."/>
            <person name="DeJong P.J."/>
            <person name="Kirkness E."/>
            <person name="Alvarez P."/>
            <person name="Biagi T."/>
            <person name="Brockman W."/>
            <person name="Butler J."/>
            <person name="Chin C.W."/>
            <person name="Cook A."/>
            <person name="Cuff J."/>
            <person name="Daly M.J."/>
            <person name="DeCaprio D."/>
            <person name="Gnerre S."/>
            <person name="Grabherr M."/>
            <person name="Kellis M."/>
            <person name="Kleber M."/>
            <person name="Bardeleben C."/>
            <person name="Goodstadt L."/>
            <person name="Heger A."/>
            <person name="Hitte C."/>
            <person name="Kim L."/>
            <person name="Koepfli K.P."/>
            <person name="Parker H.G."/>
            <person name="Pollinger J.P."/>
            <person name="Searle S.M."/>
            <person name="Sutter N.B."/>
            <person name="Thomas R."/>
            <person name="Webber C."/>
            <person name="Baldwin J."/>
            <person name="Abebe A."/>
            <person name="Abouelleil A."/>
            <person name="Aftuck L."/>
            <person name="Ait-Zahra M."/>
            <person name="Aldredge T."/>
            <person name="Allen N."/>
            <person name="An P."/>
            <person name="Anderson S."/>
            <person name="Antoine C."/>
            <person name="Arachchi H."/>
            <person name="Aslam A."/>
            <person name="Ayotte L."/>
            <person name="Bachantsang P."/>
            <person name="Barry A."/>
            <person name="Bayul T."/>
            <person name="Benamara M."/>
            <person name="Berlin A."/>
            <person name="Bessette D."/>
            <person name="Blitshteyn B."/>
            <person name="Bloom T."/>
            <person name="Blye J."/>
            <person name="Boguslavskiy L."/>
            <person name="Bonnet C."/>
            <person name="Boukhgalter B."/>
            <person name="Brown A."/>
            <person name="Cahill P."/>
            <person name="Calixte N."/>
            <person name="Camarata J."/>
            <person name="Cheshatsang Y."/>
            <person name="Chu J."/>
            <person name="Citroen M."/>
            <person name="Collymore A."/>
            <person name="Cooke P."/>
            <person name="Dawoe T."/>
            <person name="Daza R."/>
            <person name="Decktor K."/>
            <person name="DeGray S."/>
            <person name="Dhargay N."/>
            <person name="Dooley K."/>
            <person name="Dooley K."/>
            <person name="Dorje P."/>
            <person name="Dorjee K."/>
            <person name="Dorris L."/>
            <person name="Duffey N."/>
            <person name="Dupes A."/>
            <person name="Egbiremolen O."/>
            <person name="Elong R."/>
            <person name="Falk J."/>
            <person name="Farina A."/>
            <person name="Faro S."/>
            <person name="Ferguson D."/>
            <person name="Ferreira P."/>
            <person name="Fisher S."/>
            <person name="FitzGerald M."/>
            <person name="Foley K."/>
            <person name="Foley C."/>
            <person name="Franke A."/>
            <person name="Friedrich D."/>
            <person name="Gage D."/>
            <person name="Garber M."/>
            <person name="Gearin G."/>
            <person name="Giannoukos G."/>
            <person name="Goode T."/>
            <person name="Goyette A."/>
            <person name="Graham J."/>
            <person name="Grandbois E."/>
            <person name="Gyaltsen K."/>
            <person name="Hafez N."/>
            <person name="Hagopian D."/>
            <person name="Hagos B."/>
            <person name="Hall J."/>
            <person name="Healy C."/>
            <person name="Hegarty R."/>
            <person name="Honan T."/>
            <person name="Horn A."/>
            <person name="Houde N."/>
            <person name="Hughes L."/>
            <person name="Hunnicutt L."/>
            <person name="Husby M."/>
            <person name="Jester B."/>
            <person name="Jones C."/>
            <person name="Kamat A."/>
            <person name="Kanga B."/>
            <person name="Kells C."/>
            <person name="Khazanovich D."/>
            <person name="Kieu A.C."/>
            <person name="Kisner P."/>
            <person name="Kumar M."/>
            <person name="Lance K."/>
            <person name="Landers T."/>
            <person name="Lara M."/>
            <person name="Lee W."/>
            <person name="Leger J.P."/>
            <person name="Lennon N."/>
            <person name="Leuper L."/>
            <person name="LeVine S."/>
            <person name="Liu J."/>
            <person name="Liu X."/>
            <person name="Lokyitsang Y."/>
            <person name="Lokyitsang T."/>
            <person name="Lui A."/>
            <person name="Macdonald J."/>
            <person name="Major J."/>
            <person name="Marabella R."/>
            <person name="Maru K."/>
            <person name="Matthews C."/>
            <person name="McDonough S."/>
            <person name="Mehta T."/>
            <person name="Meldrim J."/>
            <person name="Melnikov A."/>
            <person name="Meneus L."/>
            <person name="Mihalev A."/>
            <person name="Mihova T."/>
            <person name="Miller K."/>
            <person name="Mittelman R."/>
            <person name="Mlenga V."/>
            <person name="Mulrain L."/>
            <person name="Munson G."/>
            <person name="Navidi A."/>
            <person name="Naylor J."/>
            <person name="Nguyen T."/>
            <person name="Nguyen N."/>
            <person name="Nguyen C."/>
            <person name="Nguyen T."/>
            <person name="Nicol R."/>
            <person name="Norbu N."/>
            <person name="Norbu C."/>
            <person name="Novod N."/>
            <person name="Nyima T."/>
            <person name="Olandt P."/>
            <person name="O'Neill B."/>
            <person name="O'Neill K."/>
            <person name="Osman S."/>
            <person name="Oyono L."/>
            <person name="Patti C."/>
            <person name="Perrin D."/>
            <person name="Phunkhang P."/>
            <person name="Pierre F."/>
            <person name="Priest M."/>
            <person name="Rachupka A."/>
            <person name="Raghuraman S."/>
            <person name="Rameau R."/>
            <person name="Ray V."/>
            <person name="Raymond C."/>
            <person name="Rege F."/>
            <person name="Rise C."/>
            <person name="Rogers J."/>
            <person name="Rogov P."/>
            <person name="Sahalie J."/>
            <person name="Settipalli S."/>
            <person name="Sharpe T."/>
            <person name="Shea T."/>
            <person name="Sheehan M."/>
            <person name="Sherpa N."/>
            <person name="Shi J."/>
            <person name="Shih D."/>
            <person name="Sloan J."/>
            <person name="Smith C."/>
            <person name="Sparrow T."/>
            <person name="Stalker J."/>
            <person name="Stange-Thomann N."/>
            <person name="Stavropoulos S."/>
            <person name="Stone C."/>
            <person name="Stone S."/>
            <person name="Sykes S."/>
            <person name="Tchuinga P."/>
            <person name="Tenzing P."/>
            <person name="Tesfaye S."/>
            <person name="Thoulutsang D."/>
            <person name="Thoulutsang Y."/>
            <person name="Topham K."/>
            <person name="Topping I."/>
            <person name="Tsamla T."/>
            <person name="Vassiliev H."/>
            <person name="Venkataraman V."/>
            <person name="Vo A."/>
            <person name="Wangchuk T."/>
            <person name="Wangdi T."/>
            <person name="Weiand M."/>
            <person name="Wilkinson J."/>
            <person name="Wilson A."/>
            <person name="Yadav S."/>
            <person name="Yang S."/>
            <person name="Yang X."/>
            <person name="Young G."/>
            <person name="Yu Q."/>
            <person name="Zainoun J."/>
            <person name="Zembek L."/>
            <person name="Zimmer A."/>
            <person name="Lander E.S."/>
        </authorList>
    </citation>
    <scope>NUCLEOTIDE SEQUENCE [LARGE SCALE GENOMIC DNA]</scope>
    <source>
        <strain evidence="10">Boxer</strain>
    </source>
</reference>
<protein>
    <submittedName>
        <fullName evidence="12">Uncharacterized protein</fullName>
    </submittedName>
</protein>